<keyword evidence="2" id="KW-0813">Transport</keyword>
<dbReference type="AlphaFoldDB" id="A0AAD9MBA8"/>
<name>A0AAD9MBA8_9PEZI</name>
<organism evidence="10 11">
    <name type="scientific">Phyllachora maydis</name>
    <dbReference type="NCBI Taxonomy" id="1825666"/>
    <lineage>
        <taxon>Eukaryota</taxon>
        <taxon>Fungi</taxon>
        <taxon>Dikarya</taxon>
        <taxon>Ascomycota</taxon>
        <taxon>Pezizomycotina</taxon>
        <taxon>Sordariomycetes</taxon>
        <taxon>Sordariomycetidae</taxon>
        <taxon>Phyllachorales</taxon>
        <taxon>Phyllachoraceae</taxon>
        <taxon>Phyllachora</taxon>
    </lineage>
</organism>
<feature type="transmembrane region" description="Helical" evidence="8">
    <location>
        <begin position="362"/>
        <end position="382"/>
    </location>
</feature>
<dbReference type="InterPro" id="IPR050524">
    <property type="entry name" value="APC_YAT"/>
</dbReference>
<feature type="transmembrane region" description="Helical" evidence="8">
    <location>
        <begin position="158"/>
        <end position="183"/>
    </location>
</feature>
<dbReference type="EMBL" id="JAQQPM010000003">
    <property type="protein sequence ID" value="KAK2069902.1"/>
    <property type="molecule type" value="Genomic_DNA"/>
</dbReference>
<feature type="transmembrane region" description="Helical" evidence="8">
    <location>
        <begin position="189"/>
        <end position="211"/>
    </location>
</feature>
<feature type="domain" description="Amino acid permease/ SLC12A" evidence="9">
    <location>
        <begin position="80"/>
        <end position="541"/>
    </location>
</feature>
<keyword evidence="6 8" id="KW-0472">Membrane</keyword>
<comment type="subcellular location">
    <subcellularLocation>
        <location evidence="1">Membrane</location>
        <topology evidence="1">Multi-pass membrane protein</topology>
    </subcellularLocation>
</comment>
<protein>
    <recommendedName>
        <fullName evidence="9">Amino acid permease/ SLC12A domain-containing protein</fullName>
    </recommendedName>
</protein>
<dbReference type="Pfam" id="PF00324">
    <property type="entry name" value="AA_permease"/>
    <property type="match status" value="1"/>
</dbReference>
<dbReference type="Gene3D" id="1.20.1740.10">
    <property type="entry name" value="Amino acid/polyamine transporter I"/>
    <property type="match status" value="1"/>
</dbReference>
<evidence type="ECO:0000259" key="9">
    <source>
        <dbReference type="Pfam" id="PF00324"/>
    </source>
</evidence>
<sequence>MSAPTDGQSNGGVKDAEKSNHMGEMGGNGLEPATSPINVEGNKFHNESWATRNGLNMRSFGKRDYGAGIVELDRSMKGRHLQMIAIGGSIGAGFFVGSGGALRTGGPASLLIDFLIIGVMMFNTVYALGEMAVMFPVSGGFYTYSARFIDPSWGFAMGWNYVMQWAVVLPLELTVCGFTVQYWNPDISVAVWISVFLGAIIIVNIFGTLGYAEEEFWASSLKLFAIVIFMIIAFVLVLGGGPKGGQYDHYWGARYWYDPGAFANGFRGFCSVFVNAAFSFSGTELVGLAAAESANPVKALPGAIKQVFWRITLFYVLGLFFVGLLVPYDDDRLLGSNAYADINASPFVLVGKNAGLPGFDSFMNVIILVSVLSIGVSSVYGGSRTLTALAQQGYAPKIFTYIDRSGRPLFSVGVIILFGFLAYVSLNDQGPTVFAWLEALSGLAALFTWGSICLAHIRFRAAWAYQGHTLDEIPFKAIGGVYGSWLGLVLNVLVLIASLYVAICPVGGGYNDANGFFQAYLAFPFVIVFWIAGYIWKREGWLKTSQINVDEGRRELPWDEINEYRARLAAMPAWRRIMHTVFV</sequence>
<dbReference type="PIRSF" id="PIRSF006060">
    <property type="entry name" value="AA_transporter"/>
    <property type="match status" value="1"/>
</dbReference>
<gene>
    <name evidence="10" type="ORF">P8C59_004445</name>
</gene>
<evidence type="ECO:0000256" key="6">
    <source>
        <dbReference type="ARBA" id="ARBA00023136"/>
    </source>
</evidence>
<feature type="transmembrane region" description="Helical" evidence="8">
    <location>
        <begin position="83"/>
        <end position="102"/>
    </location>
</feature>
<feature type="region of interest" description="Disordered" evidence="7">
    <location>
        <begin position="1"/>
        <end position="38"/>
    </location>
</feature>
<dbReference type="Proteomes" id="UP001217918">
    <property type="component" value="Unassembled WGS sequence"/>
</dbReference>
<feature type="transmembrane region" description="Helical" evidence="8">
    <location>
        <begin position="433"/>
        <end position="457"/>
    </location>
</feature>
<keyword evidence="4" id="KW-0029">Amino-acid transport</keyword>
<feature type="transmembrane region" description="Helical" evidence="8">
    <location>
        <begin position="515"/>
        <end position="536"/>
    </location>
</feature>
<keyword evidence="11" id="KW-1185">Reference proteome</keyword>
<evidence type="ECO:0000256" key="2">
    <source>
        <dbReference type="ARBA" id="ARBA00022448"/>
    </source>
</evidence>
<dbReference type="PANTHER" id="PTHR43341">
    <property type="entry name" value="AMINO ACID PERMEASE"/>
    <property type="match status" value="1"/>
</dbReference>
<evidence type="ECO:0000256" key="3">
    <source>
        <dbReference type="ARBA" id="ARBA00022692"/>
    </source>
</evidence>
<keyword evidence="5 8" id="KW-1133">Transmembrane helix</keyword>
<proteinExistence type="predicted"/>
<evidence type="ECO:0000256" key="4">
    <source>
        <dbReference type="ARBA" id="ARBA00022970"/>
    </source>
</evidence>
<evidence type="ECO:0000256" key="5">
    <source>
        <dbReference type="ARBA" id="ARBA00022989"/>
    </source>
</evidence>
<dbReference type="GO" id="GO:0016020">
    <property type="term" value="C:membrane"/>
    <property type="evidence" value="ECO:0007669"/>
    <property type="project" value="UniProtKB-SubCell"/>
</dbReference>
<reference evidence="10" key="1">
    <citation type="journal article" date="2023" name="Mol. Plant Microbe Interact.">
        <title>Elucidating the Obligate Nature and Biological Capacity of an Invasive Fungal Corn Pathogen.</title>
        <authorList>
            <person name="MacCready J.S."/>
            <person name="Roggenkamp E.M."/>
            <person name="Gdanetz K."/>
            <person name="Chilvers M.I."/>
        </authorList>
    </citation>
    <scope>NUCLEOTIDE SEQUENCE</scope>
    <source>
        <strain evidence="10">PM02</strain>
    </source>
</reference>
<evidence type="ECO:0000313" key="11">
    <source>
        <dbReference type="Proteomes" id="UP001217918"/>
    </source>
</evidence>
<feature type="transmembrane region" description="Helical" evidence="8">
    <location>
        <begin position="307"/>
        <end position="328"/>
    </location>
</feature>
<evidence type="ECO:0000256" key="7">
    <source>
        <dbReference type="SAM" id="MobiDB-lite"/>
    </source>
</evidence>
<evidence type="ECO:0000313" key="10">
    <source>
        <dbReference type="EMBL" id="KAK2069902.1"/>
    </source>
</evidence>
<feature type="transmembrane region" description="Helical" evidence="8">
    <location>
        <begin position="478"/>
        <end position="503"/>
    </location>
</feature>
<dbReference type="PROSITE" id="PS00218">
    <property type="entry name" value="AMINO_ACID_PERMEASE_1"/>
    <property type="match status" value="1"/>
</dbReference>
<feature type="transmembrane region" description="Helical" evidence="8">
    <location>
        <begin position="114"/>
        <end position="137"/>
    </location>
</feature>
<dbReference type="PANTHER" id="PTHR43341:SF12">
    <property type="entry name" value="AMINO ACID TRANSPORTER (EUROFUNG)"/>
    <property type="match status" value="1"/>
</dbReference>
<keyword evidence="3 8" id="KW-0812">Transmembrane</keyword>
<evidence type="ECO:0000256" key="8">
    <source>
        <dbReference type="SAM" id="Phobius"/>
    </source>
</evidence>
<evidence type="ECO:0000256" key="1">
    <source>
        <dbReference type="ARBA" id="ARBA00004141"/>
    </source>
</evidence>
<feature type="transmembrane region" description="Helical" evidence="8">
    <location>
        <begin position="223"/>
        <end position="241"/>
    </location>
</feature>
<accession>A0AAD9MBA8</accession>
<feature type="transmembrane region" description="Helical" evidence="8">
    <location>
        <begin position="409"/>
        <end position="427"/>
    </location>
</feature>
<dbReference type="FunFam" id="1.20.1740.10:FF:000017">
    <property type="entry name" value="Amino acid permease"/>
    <property type="match status" value="1"/>
</dbReference>
<dbReference type="InterPro" id="IPR004840">
    <property type="entry name" value="Amino_acid_permease_CS"/>
</dbReference>
<dbReference type="InterPro" id="IPR004841">
    <property type="entry name" value="AA-permease/SLC12A_dom"/>
</dbReference>
<comment type="caution">
    <text evidence="10">The sequence shown here is derived from an EMBL/GenBank/DDBJ whole genome shotgun (WGS) entry which is preliminary data.</text>
</comment>
<dbReference type="GO" id="GO:0015171">
    <property type="term" value="F:amino acid transmembrane transporter activity"/>
    <property type="evidence" value="ECO:0007669"/>
    <property type="project" value="TreeGrafter"/>
</dbReference>